<gene>
    <name evidence="2" type="ORF">ACFQE6_04765</name>
</gene>
<reference evidence="2 3" key="1">
    <citation type="journal article" date="2019" name="Int. J. Syst. Evol. Microbiol.">
        <title>The Global Catalogue of Microorganisms (GCM) 10K type strain sequencing project: providing services to taxonomists for standard genome sequencing and annotation.</title>
        <authorList>
            <consortium name="The Broad Institute Genomics Platform"/>
            <consortium name="The Broad Institute Genome Sequencing Center for Infectious Disease"/>
            <person name="Wu L."/>
            <person name="Ma J."/>
        </authorList>
    </citation>
    <scope>NUCLEOTIDE SEQUENCE [LARGE SCALE GENOMIC DNA]</scope>
    <source>
        <strain evidence="2 3">LMG 29247</strain>
    </source>
</reference>
<evidence type="ECO:0008006" key="4">
    <source>
        <dbReference type="Google" id="ProtNLM"/>
    </source>
</evidence>
<feature type="transmembrane region" description="Helical" evidence="1">
    <location>
        <begin position="56"/>
        <end position="80"/>
    </location>
</feature>
<dbReference type="RefSeq" id="WP_273737445.1">
    <property type="nucleotide sequence ID" value="NZ_JAQIVI010000074.1"/>
</dbReference>
<organism evidence="2 3">
    <name type="scientific">Natrinema soli</name>
    <dbReference type="NCBI Taxonomy" id="1930624"/>
    <lineage>
        <taxon>Archaea</taxon>
        <taxon>Methanobacteriati</taxon>
        <taxon>Methanobacteriota</taxon>
        <taxon>Stenosarchaea group</taxon>
        <taxon>Halobacteria</taxon>
        <taxon>Halobacteriales</taxon>
        <taxon>Natrialbaceae</taxon>
        <taxon>Natrinema</taxon>
    </lineage>
</organism>
<sequence length="120" mass="12898">MELTVTRGIALNRPANPPIRLSFGLFWLVDLVATVFLFLVPYATELNPITTNFYELIGLPGVVLAGSIYAAVVVMIGHYLSKPYDALFAVGAVLVYAVCATNNIVLLMSGEPVVETLVIA</sequence>
<keyword evidence="1" id="KW-0812">Transmembrane</keyword>
<dbReference type="Proteomes" id="UP001596383">
    <property type="component" value="Unassembled WGS sequence"/>
</dbReference>
<evidence type="ECO:0000313" key="3">
    <source>
        <dbReference type="Proteomes" id="UP001596383"/>
    </source>
</evidence>
<dbReference type="AlphaFoldDB" id="A0ABD5SGR8"/>
<name>A0ABD5SGR8_9EURY</name>
<keyword evidence="1" id="KW-1133">Transmembrane helix</keyword>
<feature type="transmembrane region" description="Helical" evidence="1">
    <location>
        <begin position="87"/>
        <end position="108"/>
    </location>
</feature>
<keyword evidence="3" id="KW-1185">Reference proteome</keyword>
<evidence type="ECO:0000256" key="1">
    <source>
        <dbReference type="SAM" id="Phobius"/>
    </source>
</evidence>
<dbReference type="EMBL" id="JBHSWV010000074">
    <property type="protein sequence ID" value="MFC6764371.1"/>
    <property type="molecule type" value="Genomic_DNA"/>
</dbReference>
<protein>
    <recommendedName>
        <fullName evidence="4">DUF5658 domain-containing protein</fullName>
    </recommendedName>
</protein>
<accession>A0ABD5SGR8</accession>
<comment type="caution">
    <text evidence="2">The sequence shown here is derived from an EMBL/GenBank/DDBJ whole genome shotgun (WGS) entry which is preliminary data.</text>
</comment>
<keyword evidence="1" id="KW-0472">Membrane</keyword>
<evidence type="ECO:0000313" key="2">
    <source>
        <dbReference type="EMBL" id="MFC6764371.1"/>
    </source>
</evidence>
<feature type="transmembrane region" description="Helical" evidence="1">
    <location>
        <begin position="21"/>
        <end position="44"/>
    </location>
</feature>
<proteinExistence type="predicted"/>